<dbReference type="EMBL" id="JBFOLK010000005">
    <property type="protein sequence ID" value="KAL2512622.1"/>
    <property type="molecule type" value="Genomic_DNA"/>
</dbReference>
<dbReference type="PANTHER" id="PTHR12689">
    <property type="entry name" value="A1 CISTRON SPLICING FACTOR AAR2-RELATED"/>
    <property type="match status" value="1"/>
</dbReference>
<dbReference type="AlphaFoldDB" id="A0ABD1TIR5"/>
<dbReference type="Pfam" id="PF05282">
    <property type="entry name" value="AAR2"/>
    <property type="match status" value="1"/>
</dbReference>
<evidence type="ECO:0000313" key="3">
    <source>
        <dbReference type="Proteomes" id="UP001604336"/>
    </source>
</evidence>
<reference evidence="3" key="1">
    <citation type="submission" date="2024-07" db="EMBL/GenBank/DDBJ databases">
        <title>Two chromosome-level genome assemblies of Korean endemic species Abeliophyllum distichum and Forsythia ovata (Oleaceae).</title>
        <authorList>
            <person name="Jang H."/>
        </authorList>
    </citation>
    <scope>NUCLEOTIDE SEQUENCE [LARGE SCALE GENOMIC DNA]</scope>
</reference>
<proteinExistence type="predicted"/>
<feature type="domain" description="AAR2 C-terminal" evidence="1">
    <location>
        <begin position="37"/>
        <end position="104"/>
    </location>
</feature>
<comment type="caution">
    <text evidence="2">The sequence shown here is derived from an EMBL/GenBank/DDBJ whole genome shotgun (WGS) entry which is preliminary data.</text>
</comment>
<accession>A0ABD1TIR5</accession>
<dbReference type="InterPro" id="IPR007946">
    <property type="entry name" value="AAR2"/>
</dbReference>
<protein>
    <submittedName>
        <fullName evidence="2">AAR2 protein family</fullName>
    </submittedName>
</protein>
<dbReference type="Proteomes" id="UP001604336">
    <property type="component" value="Unassembled WGS sequence"/>
</dbReference>
<keyword evidence="3" id="KW-1185">Reference proteome</keyword>
<organism evidence="2 3">
    <name type="scientific">Abeliophyllum distichum</name>
    <dbReference type="NCBI Taxonomy" id="126358"/>
    <lineage>
        <taxon>Eukaryota</taxon>
        <taxon>Viridiplantae</taxon>
        <taxon>Streptophyta</taxon>
        <taxon>Embryophyta</taxon>
        <taxon>Tracheophyta</taxon>
        <taxon>Spermatophyta</taxon>
        <taxon>Magnoliopsida</taxon>
        <taxon>eudicotyledons</taxon>
        <taxon>Gunneridae</taxon>
        <taxon>Pentapetalae</taxon>
        <taxon>asterids</taxon>
        <taxon>lamiids</taxon>
        <taxon>Lamiales</taxon>
        <taxon>Oleaceae</taxon>
        <taxon>Forsythieae</taxon>
        <taxon>Abeliophyllum</taxon>
    </lineage>
</organism>
<gene>
    <name evidence="2" type="ORF">Adt_18222</name>
</gene>
<evidence type="ECO:0000259" key="1">
    <source>
        <dbReference type="Pfam" id="PF05282"/>
    </source>
</evidence>
<name>A0ABD1TIR5_9LAMI</name>
<dbReference type="CDD" id="cd13778">
    <property type="entry name" value="Aar2_C"/>
    <property type="match status" value="1"/>
</dbReference>
<dbReference type="InterPro" id="IPR038514">
    <property type="entry name" value="AAR2_C_sf"/>
</dbReference>
<dbReference type="PANTHER" id="PTHR12689:SF4">
    <property type="entry name" value="PROTEIN AAR2 HOMOLOG"/>
    <property type="match status" value="1"/>
</dbReference>
<evidence type="ECO:0000313" key="2">
    <source>
        <dbReference type="EMBL" id="KAL2512622.1"/>
    </source>
</evidence>
<dbReference type="InterPro" id="IPR033648">
    <property type="entry name" value="AAR2_C"/>
</dbReference>
<sequence length="105" mass="11974">MVGSIPKTAMDKAMIEQLKNTKFSKPIEKSQKRGCYYTPIPHVAKHKGIHSEDLTIMNLDKTQLLESILTKAYADDEDSLLEELQFAFIAFLIGQSLEAFLQWEL</sequence>
<dbReference type="Gene3D" id="1.25.40.550">
    <property type="entry name" value="Aar2, C-terminal domain-like"/>
    <property type="match status" value="1"/>
</dbReference>